<evidence type="ECO:0000313" key="8">
    <source>
        <dbReference type="EMBL" id="KZZ95097.1"/>
    </source>
</evidence>
<dbReference type="GO" id="GO:0002376">
    <property type="term" value="P:immune system process"/>
    <property type="evidence" value="ECO:0007669"/>
    <property type="project" value="UniProtKB-KW"/>
</dbReference>
<dbReference type="GO" id="GO:0008270">
    <property type="term" value="F:zinc ion binding"/>
    <property type="evidence" value="ECO:0007669"/>
    <property type="project" value="UniProtKB-KW"/>
</dbReference>
<name>A0A168BC42_9EURO</name>
<evidence type="ECO:0000256" key="2">
    <source>
        <dbReference type="ARBA" id="ARBA00022490"/>
    </source>
</evidence>
<dbReference type="InterPro" id="IPR046439">
    <property type="entry name" value="ZF_RZ_dom"/>
</dbReference>
<sequence length="328" mass="36434">MDESIKKTIENGERRLGELGADLNNFDNKLQELSDQKGLTFVAGCNGLASDLQRSKDRLTAFLRFVSDENQPVRRLYDATIRAIQKKLSLEDKLERLSLTDIPGRCPDQRIVLACTALLLRLNGQAIELDLKKLKTLNATLEVAPKWTLSDPEGFFNACERFLDDGAAQAFPKIQVEVSLYYGHAARWVQTNYINNNMAKADRSVQARQYLAKAAELCGKGFSNSENLLTAVEALNKLLETERYEAITPEEFQAIKAAMVSGPRGLNTHSGHWYNCENGHPFAVGECGMPMERARCPECGSPVGGEHHRPVAGVTRAEQMEADQCVSM</sequence>
<dbReference type="GO" id="GO:0004842">
    <property type="term" value="F:ubiquitin-protein transferase activity"/>
    <property type="evidence" value="ECO:0007669"/>
    <property type="project" value="InterPro"/>
</dbReference>
<evidence type="ECO:0000256" key="5">
    <source>
        <dbReference type="ARBA" id="ARBA00022833"/>
    </source>
</evidence>
<dbReference type="Proteomes" id="UP000242877">
    <property type="component" value="Unassembled WGS sequence"/>
</dbReference>
<dbReference type="PANTHER" id="PTHR22605">
    <property type="entry name" value="RZ-TYPE DOMAIN-CONTAINING PROTEIN"/>
    <property type="match status" value="1"/>
</dbReference>
<keyword evidence="3" id="KW-0479">Metal-binding</keyword>
<gene>
    <name evidence="8" type="ORF">AAP_01585</name>
</gene>
<protein>
    <recommendedName>
        <fullName evidence="7">RZ-type domain-containing protein</fullName>
    </recommendedName>
</protein>
<evidence type="ECO:0000313" key="9">
    <source>
        <dbReference type="Proteomes" id="UP000242877"/>
    </source>
</evidence>
<dbReference type="Pfam" id="PF20173">
    <property type="entry name" value="ZnF_RZ-type"/>
    <property type="match status" value="1"/>
</dbReference>
<evidence type="ECO:0000256" key="6">
    <source>
        <dbReference type="ARBA" id="ARBA00022859"/>
    </source>
</evidence>
<proteinExistence type="predicted"/>
<dbReference type="GO" id="GO:0016887">
    <property type="term" value="F:ATP hydrolysis activity"/>
    <property type="evidence" value="ECO:0007669"/>
    <property type="project" value="InterPro"/>
</dbReference>
<keyword evidence="4" id="KW-0863">Zinc-finger</keyword>
<comment type="caution">
    <text evidence="8">The sequence shown here is derived from an EMBL/GenBank/DDBJ whole genome shotgun (WGS) entry which is preliminary data.</text>
</comment>
<keyword evidence="5" id="KW-0862">Zinc</keyword>
<organism evidence="8 9">
    <name type="scientific">Ascosphaera apis ARSEF 7405</name>
    <dbReference type="NCBI Taxonomy" id="392613"/>
    <lineage>
        <taxon>Eukaryota</taxon>
        <taxon>Fungi</taxon>
        <taxon>Dikarya</taxon>
        <taxon>Ascomycota</taxon>
        <taxon>Pezizomycotina</taxon>
        <taxon>Eurotiomycetes</taxon>
        <taxon>Eurotiomycetidae</taxon>
        <taxon>Onygenales</taxon>
        <taxon>Ascosphaeraceae</taxon>
        <taxon>Ascosphaera</taxon>
    </lineage>
</organism>
<feature type="domain" description="RZ-type" evidence="7">
    <location>
        <begin position="247"/>
        <end position="327"/>
    </location>
</feature>
<dbReference type="AlphaFoldDB" id="A0A168BC42"/>
<dbReference type="InterPro" id="IPR031248">
    <property type="entry name" value="RNF213"/>
</dbReference>
<keyword evidence="6" id="KW-0391">Immunity</keyword>
<dbReference type="PROSITE" id="PS51981">
    <property type="entry name" value="ZF_RZ"/>
    <property type="match status" value="1"/>
</dbReference>
<accession>A0A168BC42</accession>
<dbReference type="EMBL" id="AZGZ01000005">
    <property type="protein sequence ID" value="KZZ95097.1"/>
    <property type="molecule type" value="Genomic_DNA"/>
</dbReference>
<evidence type="ECO:0000256" key="3">
    <source>
        <dbReference type="ARBA" id="ARBA00022723"/>
    </source>
</evidence>
<keyword evidence="2" id="KW-0963">Cytoplasm</keyword>
<reference evidence="8 9" key="1">
    <citation type="journal article" date="2016" name="Genome Biol. Evol.">
        <title>Divergent and convergent evolution of fungal pathogenicity.</title>
        <authorList>
            <person name="Shang Y."/>
            <person name="Xiao G."/>
            <person name="Zheng P."/>
            <person name="Cen K."/>
            <person name="Zhan S."/>
            <person name="Wang C."/>
        </authorList>
    </citation>
    <scope>NUCLEOTIDE SEQUENCE [LARGE SCALE GENOMIC DNA]</scope>
    <source>
        <strain evidence="8 9">ARSEF 7405</strain>
    </source>
</reference>
<evidence type="ECO:0000259" key="7">
    <source>
        <dbReference type="PROSITE" id="PS51981"/>
    </source>
</evidence>
<dbReference type="VEuPathDB" id="FungiDB:AAP_01585"/>
<evidence type="ECO:0000256" key="4">
    <source>
        <dbReference type="ARBA" id="ARBA00022771"/>
    </source>
</evidence>
<dbReference type="OrthoDB" id="2423195at2759"/>
<dbReference type="PANTHER" id="PTHR22605:SF16">
    <property type="entry name" value="E3 UBIQUITIN-PROTEIN LIGASE RNF213"/>
    <property type="match status" value="1"/>
</dbReference>
<evidence type="ECO:0000256" key="1">
    <source>
        <dbReference type="ARBA" id="ARBA00004496"/>
    </source>
</evidence>
<comment type="subcellular location">
    <subcellularLocation>
        <location evidence="1">Cytoplasm</location>
    </subcellularLocation>
</comment>
<keyword evidence="9" id="KW-1185">Reference proteome</keyword>
<dbReference type="GO" id="GO:0005737">
    <property type="term" value="C:cytoplasm"/>
    <property type="evidence" value="ECO:0007669"/>
    <property type="project" value="UniProtKB-SubCell"/>
</dbReference>